<dbReference type="InterPro" id="IPR005599">
    <property type="entry name" value="GPI_mannosylTrfase"/>
</dbReference>
<feature type="chain" id="PRO_5040924806" description="Mannosyltransferase" evidence="12">
    <location>
        <begin position="24"/>
        <end position="512"/>
    </location>
</feature>
<dbReference type="Pfam" id="PF03901">
    <property type="entry name" value="Glyco_transf_22"/>
    <property type="match status" value="1"/>
</dbReference>
<keyword evidence="3 10" id="KW-0328">Glycosyltransferase</keyword>
<name>A0A9W8DNW0_9FUNG</name>
<evidence type="ECO:0000313" key="14">
    <source>
        <dbReference type="Proteomes" id="UP001150538"/>
    </source>
</evidence>
<evidence type="ECO:0000256" key="10">
    <source>
        <dbReference type="RuleBase" id="RU363075"/>
    </source>
</evidence>
<sequence>MAISNLKFFGLLFAFRLFNAILAKGTYMDPDETWQSLEVAHYLVFNAGFLTWEWRHHLREYSYPLIFALVYKTIYILGLDDINVILVYSPYVVVALISTLFDHYNYRFIETYYGNSVAKWGVLLSATSWIMFGHFSRPLSNSIEAMLVTAGFSHWPWKGIKKYARDNEFKKHSLLALSFAALSCIFRPTSGVIWISAVILTLHGLPMYRKIELCLYGTIVMIPAVAVMMVINRIGYGSWSIPLYNFYRFNLSEDLGSWFGESIPIFHFIASIPIIFTILLPAIFYGIANATKAKDSLDPLWVGIATTIIYSFSTHKEYRFLFPILSLGYLYASKGLFDYSGPLPSSPLELVKTLLSGSEQNSKKTGNNNNKKKLQSGNKTKNSEAKFSLRTILLFIVCVNVPISLYTTLLQQPGVVKVMSYLNAEGLKGKVSGVGFLMPCHSTPFYSHFHHDLPMWQLSCEPPLKWEAQEFENNPTEFIEKYLVDKENGKEFDPTMYHLWPSHLQPIGIDQC</sequence>
<comment type="function">
    <text evidence="9">Mannosyltransferase involved in glycosylphosphatidylinositol-anchor biosynthesis. Transfers the third mannose to Man2-GlcN-acyl-PI during GPI precursor assembly.</text>
</comment>
<reference evidence="13" key="1">
    <citation type="submission" date="2022-07" db="EMBL/GenBank/DDBJ databases">
        <title>Phylogenomic reconstructions and comparative analyses of Kickxellomycotina fungi.</title>
        <authorList>
            <person name="Reynolds N.K."/>
            <person name="Stajich J.E."/>
            <person name="Barry K."/>
            <person name="Grigoriev I.V."/>
            <person name="Crous P."/>
            <person name="Smith M.E."/>
        </authorList>
    </citation>
    <scope>NUCLEOTIDE SEQUENCE</scope>
    <source>
        <strain evidence="13">NBRC 100468</strain>
    </source>
</reference>
<gene>
    <name evidence="13" type="primary">GPI10</name>
    <name evidence="13" type="ORF">H4219_003716</name>
</gene>
<keyword evidence="5 10" id="KW-0812">Transmembrane</keyword>
<evidence type="ECO:0000256" key="5">
    <source>
        <dbReference type="ARBA" id="ARBA00022692"/>
    </source>
</evidence>
<feature type="transmembrane region" description="Helical" evidence="10">
    <location>
        <begin position="61"/>
        <end position="79"/>
    </location>
</feature>
<proteinExistence type="inferred from homology"/>
<evidence type="ECO:0000256" key="3">
    <source>
        <dbReference type="ARBA" id="ARBA00022676"/>
    </source>
</evidence>
<evidence type="ECO:0000256" key="1">
    <source>
        <dbReference type="ARBA" id="ARBA00004477"/>
    </source>
</evidence>
<evidence type="ECO:0000256" key="11">
    <source>
        <dbReference type="SAM" id="MobiDB-lite"/>
    </source>
</evidence>
<keyword evidence="7 10" id="KW-1133">Transmembrane helix</keyword>
<feature type="signal peptide" evidence="12">
    <location>
        <begin position="1"/>
        <end position="23"/>
    </location>
</feature>
<protein>
    <recommendedName>
        <fullName evidence="10">Mannosyltransferase</fullName>
        <ecNumber evidence="10">2.4.1.-</ecNumber>
    </recommendedName>
</protein>
<dbReference type="EMBL" id="JANBPU010000099">
    <property type="protein sequence ID" value="KAJ1916549.1"/>
    <property type="molecule type" value="Genomic_DNA"/>
</dbReference>
<evidence type="ECO:0000256" key="4">
    <source>
        <dbReference type="ARBA" id="ARBA00022679"/>
    </source>
</evidence>
<feature type="transmembrane region" description="Helical" evidence="10">
    <location>
        <begin position="213"/>
        <end position="236"/>
    </location>
</feature>
<feature type="transmembrane region" description="Helical" evidence="10">
    <location>
        <begin position="85"/>
        <end position="105"/>
    </location>
</feature>
<evidence type="ECO:0000256" key="6">
    <source>
        <dbReference type="ARBA" id="ARBA00022824"/>
    </source>
</evidence>
<dbReference type="EC" id="2.4.1.-" evidence="10"/>
<comment type="subcellular location">
    <subcellularLocation>
        <location evidence="1 10">Endoplasmic reticulum membrane</location>
        <topology evidence="1 10">Multi-pass membrane protein</topology>
    </subcellularLocation>
</comment>
<feature type="transmembrane region" description="Helical" evidence="10">
    <location>
        <begin position="387"/>
        <end position="409"/>
    </location>
</feature>
<evidence type="ECO:0000256" key="8">
    <source>
        <dbReference type="ARBA" id="ARBA00023136"/>
    </source>
</evidence>
<feature type="region of interest" description="Disordered" evidence="11">
    <location>
        <begin position="359"/>
        <end position="379"/>
    </location>
</feature>
<evidence type="ECO:0000256" key="7">
    <source>
        <dbReference type="ARBA" id="ARBA00022989"/>
    </source>
</evidence>
<feature type="transmembrane region" description="Helical" evidence="10">
    <location>
        <begin position="174"/>
        <end position="201"/>
    </location>
</feature>
<evidence type="ECO:0000256" key="9">
    <source>
        <dbReference type="ARBA" id="ARBA00024708"/>
    </source>
</evidence>
<keyword evidence="4" id="KW-0808">Transferase</keyword>
<dbReference type="AlphaFoldDB" id="A0A9W8DNW0"/>
<feature type="transmembrane region" description="Helical" evidence="10">
    <location>
        <begin position="265"/>
        <end position="287"/>
    </location>
</feature>
<comment type="caution">
    <text evidence="13">The sequence shown here is derived from an EMBL/GenBank/DDBJ whole genome shotgun (WGS) entry which is preliminary data.</text>
</comment>
<accession>A0A9W8DNW0</accession>
<evidence type="ECO:0000313" key="13">
    <source>
        <dbReference type="EMBL" id="KAJ1916549.1"/>
    </source>
</evidence>
<dbReference type="OrthoDB" id="416834at2759"/>
<evidence type="ECO:0000256" key="12">
    <source>
        <dbReference type="SAM" id="SignalP"/>
    </source>
</evidence>
<keyword evidence="8 10" id="KW-0472">Membrane</keyword>
<keyword evidence="12" id="KW-0732">Signal</keyword>
<dbReference type="PANTHER" id="PTHR22760">
    <property type="entry name" value="GLYCOSYLTRANSFERASE"/>
    <property type="match status" value="1"/>
</dbReference>
<feature type="transmembrane region" description="Helical" evidence="10">
    <location>
        <begin position="117"/>
        <end position="136"/>
    </location>
</feature>
<keyword evidence="14" id="KW-1185">Reference proteome</keyword>
<organism evidence="13 14">
    <name type="scientific">Mycoemilia scoparia</name>
    <dbReference type="NCBI Taxonomy" id="417184"/>
    <lineage>
        <taxon>Eukaryota</taxon>
        <taxon>Fungi</taxon>
        <taxon>Fungi incertae sedis</taxon>
        <taxon>Zoopagomycota</taxon>
        <taxon>Kickxellomycotina</taxon>
        <taxon>Kickxellomycetes</taxon>
        <taxon>Kickxellales</taxon>
        <taxon>Kickxellaceae</taxon>
        <taxon>Mycoemilia</taxon>
    </lineage>
</organism>
<dbReference type="PANTHER" id="PTHR22760:SF4">
    <property type="entry name" value="GPI MANNOSYLTRANSFERASE 3"/>
    <property type="match status" value="1"/>
</dbReference>
<dbReference type="GO" id="GO:0006506">
    <property type="term" value="P:GPI anchor biosynthetic process"/>
    <property type="evidence" value="ECO:0007669"/>
    <property type="project" value="TreeGrafter"/>
</dbReference>
<keyword evidence="6 10" id="KW-0256">Endoplasmic reticulum</keyword>
<dbReference type="GO" id="GO:0005789">
    <property type="term" value="C:endoplasmic reticulum membrane"/>
    <property type="evidence" value="ECO:0007669"/>
    <property type="project" value="UniProtKB-SubCell"/>
</dbReference>
<evidence type="ECO:0000256" key="2">
    <source>
        <dbReference type="ARBA" id="ARBA00006065"/>
    </source>
</evidence>
<comment type="similarity">
    <text evidence="2">Belongs to the glycosyltransferase 22 family. PIGB subfamily.</text>
</comment>
<dbReference type="Proteomes" id="UP001150538">
    <property type="component" value="Unassembled WGS sequence"/>
</dbReference>
<dbReference type="GO" id="GO:0000026">
    <property type="term" value="F:alpha-1,2-mannosyltransferase activity"/>
    <property type="evidence" value="ECO:0007669"/>
    <property type="project" value="TreeGrafter"/>
</dbReference>